<reference evidence="1" key="1">
    <citation type="submission" date="2023-11" db="EMBL/GenBank/DDBJ databases">
        <authorList>
            <person name="Poullet M."/>
        </authorList>
    </citation>
    <scope>NUCLEOTIDE SEQUENCE</scope>
    <source>
        <strain evidence="1">E1834</strain>
    </source>
</reference>
<accession>A0ACB0YIN1</accession>
<evidence type="ECO:0000313" key="1">
    <source>
        <dbReference type="EMBL" id="CAK5048382.1"/>
    </source>
</evidence>
<sequence length="80" mass="9319">MLLISKGFALLLLIFLNANLIESKCSWDNCPKWSTNSSVINVHLICHSHDDMGWLKTVDDYYTGGIFRKKRLFKFKIKLK</sequence>
<proteinExistence type="predicted"/>
<keyword evidence="2" id="KW-1185">Reference proteome</keyword>
<dbReference type="Proteomes" id="UP001497535">
    <property type="component" value="Unassembled WGS sequence"/>
</dbReference>
<evidence type="ECO:0000313" key="2">
    <source>
        <dbReference type="Proteomes" id="UP001497535"/>
    </source>
</evidence>
<organism evidence="1 2">
    <name type="scientific">Meloidogyne enterolobii</name>
    <name type="common">Root-knot nematode worm</name>
    <name type="synonym">Meloidogyne mayaguensis</name>
    <dbReference type="NCBI Taxonomy" id="390850"/>
    <lineage>
        <taxon>Eukaryota</taxon>
        <taxon>Metazoa</taxon>
        <taxon>Ecdysozoa</taxon>
        <taxon>Nematoda</taxon>
        <taxon>Chromadorea</taxon>
        <taxon>Rhabditida</taxon>
        <taxon>Tylenchina</taxon>
        <taxon>Tylenchomorpha</taxon>
        <taxon>Tylenchoidea</taxon>
        <taxon>Meloidogynidae</taxon>
        <taxon>Meloidogyninae</taxon>
        <taxon>Meloidogyne</taxon>
    </lineage>
</organism>
<gene>
    <name evidence="1" type="ORF">MENTE1834_LOCUS12703</name>
</gene>
<comment type="caution">
    <text evidence="1">The sequence shown here is derived from an EMBL/GenBank/DDBJ whole genome shotgun (WGS) entry which is preliminary data.</text>
</comment>
<protein>
    <submittedName>
        <fullName evidence="1">Uncharacterized protein</fullName>
    </submittedName>
</protein>
<dbReference type="EMBL" id="CAVMJV010000013">
    <property type="protein sequence ID" value="CAK5048382.1"/>
    <property type="molecule type" value="Genomic_DNA"/>
</dbReference>
<name>A0ACB0YIN1_MELEN</name>